<dbReference type="EMBL" id="LXQA010619833">
    <property type="protein sequence ID" value="MCI62484.1"/>
    <property type="molecule type" value="Genomic_DNA"/>
</dbReference>
<accession>A0A392TPB7</accession>
<protein>
    <submittedName>
        <fullName evidence="1">Uncharacterized protein</fullName>
    </submittedName>
</protein>
<evidence type="ECO:0000313" key="2">
    <source>
        <dbReference type="Proteomes" id="UP000265520"/>
    </source>
</evidence>
<name>A0A392TPB7_9FABA</name>
<dbReference type="Proteomes" id="UP000265520">
    <property type="component" value="Unassembled WGS sequence"/>
</dbReference>
<sequence length="43" mass="4882">MESTSTSYSSIPVVFTNLPINTNTQKHFTKNVTIEIPDERLDL</sequence>
<keyword evidence="2" id="KW-1185">Reference proteome</keyword>
<reference evidence="1 2" key="1">
    <citation type="journal article" date="2018" name="Front. Plant Sci.">
        <title>Red Clover (Trifolium pratense) and Zigzag Clover (T. medium) - A Picture of Genomic Similarities and Differences.</title>
        <authorList>
            <person name="Dluhosova J."/>
            <person name="Istvanek J."/>
            <person name="Nedelnik J."/>
            <person name="Repkova J."/>
        </authorList>
    </citation>
    <scope>NUCLEOTIDE SEQUENCE [LARGE SCALE GENOMIC DNA]</scope>
    <source>
        <strain evidence="2">cv. 10/8</strain>
        <tissue evidence="1">Leaf</tissue>
    </source>
</reference>
<dbReference type="AlphaFoldDB" id="A0A392TPB7"/>
<proteinExistence type="predicted"/>
<evidence type="ECO:0000313" key="1">
    <source>
        <dbReference type="EMBL" id="MCI62484.1"/>
    </source>
</evidence>
<organism evidence="1 2">
    <name type="scientific">Trifolium medium</name>
    <dbReference type="NCBI Taxonomy" id="97028"/>
    <lineage>
        <taxon>Eukaryota</taxon>
        <taxon>Viridiplantae</taxon>
        <taxon>Streptophyta</taxon>
        <taxon>Embryophyta</taxon>
        <taxon>Tracheophyta</taxon>
        <taxon>Spermatophyta</taxon>
        <taxon>Magnoliopsida</taxon>
        <taxon>eudicotyledons</taxon>
        <taxon>Gunneridae</taxon>
        <taxon>Pentapetalae</taxon>
        <taxon>rosids</taxon>
        <taxon>fabids</taxon>
        <taxon>Fabales</taxon>
        <taxon>Fabaceae</taxon>
        <taxon>Papilionoideae</taxon>
        <taxon>50 kb inversion clade</taxon>
        <taxon>NPAAA clade</taxon>
        <taxon>Hologalegina</taxon>
        <taxon>IRL clade</taxon>
        <taxon>Trifolieae</taxon>
        <taxon>Trifolium</taxon>
    </lineage>
</organism>
<feature type="non-terminal residue" evidence="1">
    <location>
        <position position="43"/>
    </location>
</feature>
<comment type="caution">
    <text evidence="1">The sequence shown here is derived from an EMBL/GenBank/DDBJ whole genome shotgun (WGS) entry which is preliminary data.</text>
</comment>